<evidence type="ECO:0000256" key="2">
    <source>
        <dbReference type="ARBA" id="ARBA00007012"/>
    </source>
</evidence>
<evidence type="ECO:0000256" key="6">
    <source>
        <dbReference type="ARBA" id="ARBA00022660"/>
    </source>
</evidence>
<dbReference type="CTD" id="4536"/>
<evidence type="ECO:0000256" key="1">
    <source>
        <dbReference type="ARBA" id="ARBA00004448"/>
    </source>
</evidence>
<proteinExistence type="inferred from homology"/>
<evidence type="ECO:0000256" key="4">
    <source>
        <dbReference type="ARBA" id="ARBA00021008"/>
    </source>
</evidence>
<dbReference type="PANTHER" id="PTHR46552">
    <property type="entry name" value="NADH-UBIQUINONE OXIDOREDUCTASE CHAIN 2"/>
    <property type="match status" value="1"/>
</dbReference>
<evidence type="ECO:0000256" key="9">
    <source>
        <dbReference type="ARBA" id="ARBA00022967"/>
    </source>
</evidence>
<evidence type="ECO:0000256" key="8">
    <source>
        <dbReference type="ARBA" id="ARBA00022792"/>
    </source>
</evidence>
<keyword evidence="7 17" id="KW-0812">Transmembrane</keyword>
<evidence type="ECO:0000256" key="10">
    <source>
        <dbReference type="ARBA" id="ARBA00022982"/>
    </source>
</evidence>
<feature type="transmembrane region" description="Helical" evidence="17">
    <location>
        <begin position="57"/>
        <end position="80"/>
    </location>
</feature>
<dbReference type="InterPro" id="IPR010933">
    <property type="entry name" value="NADH_DH_su2_C"/>
</dbReference>
<name>Q94T06_MUGCE</name>
<dbReference type="EC" id="7.1.1.2" evidence="3 17"/>
<organism evidence="20">
    <name type="scientific">Mugil cephalus</name>
    <name type="common">Flathead mullet</name>
    <name type="synonym">Mugil japonicus</name>
    <dbReference type="NCBI Taxonomy" id="48193"/>
    <lineage>
        <taxon>Eukaryota</taxon>
        <taxon>Metazoa</taxon>
        <taxon>Chordata</taxon>
        <taxon>Craniata</taxon>
        <taxon>Vertebrata</taxon>
        <taxon>Euteleostomi</taxon>
        <taxon>Actinopterygii</taxon>
        <taxon>Neopterygii</taxon>
        <taxon>Teleostei</taxon>
        <taxon>Neoteleostei</taxon>
        <taxon>Acanthomorphata</taxon>
        <taxon>Ovalentaria</taxon>
        <taxon>Mugilomorphae</taxon>
        <taxon>Mugilidae</taxon>
        <taxon>Mugil</taxon>
    </lineage>
</organism>
<feature type="transmembrane region" description="Helical" evidence="17">
    <location>
        <begin position="92"/>
        <end position="115"/>
    </location>
</feature>
<comment type="function">
    <text evidence="17">Core subunit of the mitochondrial membrane respiratory chain NADH dehydrogenase (Complex I) which catalyzes electron transfer from NADH through the respiratory chain, using ubiquinone as an electron acceptor. Essential for the catalytic activity and assembly of complex I.</text>
</comment>
<evidence type="ECO:0000259" key="18">
    <source>
        <dbReference type="Pfam" id="PF00361"/>
    </source>
</evidence>
<accession>Q94T06</accession>
<dbReference type="InterPro" id="IPR003917">
    <property type="entry name" value="NADH_UbQ_OxRdtase_chain2"/>
</dbReference>
<dbReference type="InterPro" id="IPR050175">
    <property type="entry name" value="Complex_I_Subunit_2"/>
</dbReference>
<evidence type="ECO:0000256" key="7">
    <source>
        <dbReference type="ARBA" id="ARBA00022692"/>
    </source>
</evidence>
<feature type="transmembrane region" description="Helical" evidence="17">
    <location>
        <begin position="274"/>
        <end position="293"/>
    </location>
</feature>
<dbReference type="GO" id="GO:0008137">
    <property type="term" value="F:NADH dehydrogenase (ubiquinone) activity"/>
    <property type="evidence" value="ECO:0007669"/>
    <property type="project" value="UniProtKB-EC"/>
</dbReference>
<feature type="transmembrane region" description="Helical" evidence="17">
    <location>
        <begin position="177"/>
        <end position="195"/>
    </location>
</feature>
<dbReference type="GeneID" id="803968"/>
<sequence length="357" mass="39076">MSPLILTILLFGLGLGTTITFASSHWLLAWMGLEINTLAIIPLMAQHHHPRAVEATTKYFLTQATAAAMLLFASTTNAWLTGQWEIQQMYHPLSVTLATLALALKIGLAPFHAWLPEVLQGLSLTTGLILSTWQKLAPFILLLQIQPTNPIMLVILGITSTLIGGWGGLNQTQLRKILAYSSIAHLGWMILVLQLAPSLTLLTLLTYLIMTLSVFLIFKLNKTTTINMLATSWTKTPTLTSMSPMILLSLGGLPPLTGFMPKWLILQELTKHDLALIATTAALTALLSLYFYLRLSYTITLTISPSNLTGTLPWRLHPSQLTLPLTFSTSATILLLPLTPTILTTLTSLTSLTSLRC</sequence>
<dbReference type="InterPro" id="IPR001750">
    <property type="entry name" value="ND/Mrp_TM"/>
</dbReference>
<dbReference type="PANTHER" id="PTHR46552:SF1">
    <property type="entry name" value="NADH-UBIQUINONE OXIDOREDUCTASE CHAIN 2"/>
    <property type="match status" value="1"/>
</dbReference>
<keyword evidence="6 17" id="KW-0679">Respiratory chain</keyword>
<keyword evidence="11 17" id="KW-1133">Transmembrane helix</keyword>
<dbReference type="Pfam" id="PF00361">
    <property type="entry name" value="Proton_antipo_M"/>
    <property type="match status" value="1"/>
</dbReference>
<feature type="transmembrane region" description="Helical" evidence="17">
    <location>
        <begin position="239"/>
        <end position="259"/>
    </location>
</feature>
<dbReference type="AlphaFoldDB" id="Q94T06"/>
<evidence type="ECO:0000256" key="5">
    <source>
        <dbReference type="ARBA" id="ARBA00022448"/>
    </source>
</evidence>
<feature type="transmembrane region" description="Helical" evidence="17">
    <location>
        <begin position="151"/>
        <end position="170"/>
    </location>
</feature>
<protein>
    <recommendedName>
        <fullName evidence="4 17">NADH-ubiquinone oxidoreductase chain 2</fullName>
        <ecNumber evidence="3 17">7.1.1.2</ecNumber>
    </recommendedName>
</protein>
<dbReference type="EMBL" id="AP002930">
    <property type="protein sequence ID" value="BAB70171.1"/>
    <property type="molecule type" value="Genomic_DNA"/>
</dbReference>
<feature type="transmembrane region" description="Helical" evidence="17">
    <location>
        <begin position="201"/>
        <end position="218"/>
    </location>
</feature>
<dbReference type="GO" id="GO:0006120">
    <property type="term" value="P:mitochondrial electron transport, NADH to ubiquinone"/>
    <property type="evidence" value="ECO:0007669"/>
    <property type="project" value="InterPro"/>
</dbReference>
<evidence type="ECO:0000259" key="19">
    <source>
        <dbReference type="Pfam" id="PF06444"/>
    </source>
</evidence>
<evidence type="ECO:0000256" key="12">
    <source>
        <dbReference type="ARBA" id="ARBA00023027"/>
    </source>
</evidence>
<evidence type="ECO:0000256" key="11">
    <source>
        <dbReference type="ARBA" id="ARBA00022989"/>
    </source>
</evidence>
<keyword evidence="9 17" id="KW-1278">Translocase</keyword>
<evidence type="ECO:0000256" key="14">
    <source>
        <dbReference type="ARBA" id="ARBA00023128"/>
    </source>
</evidence>
<keyword evidence="5" id="KW-0813">Transport</keyword>
<keyword evidence="14 17" id="KW-0496">Mitochondrion</keyword>
<evidence type="ECO:0000256" key="3">
    <source>
        <dbReference type="ARBA" id="ARBA00012944"/>
    </source>
</evidence>
<keyword evidence="12 17" id="KW-0520">NAD</keyword>
<reference evidence="20" key="1">
    <citation type="journal article" date="2001" name="Mol. Biol. Evol.">
        <title>Mitogenomic exploration of higher teleostean phylogenies: a case study for moderate-scale evolutionary genomics with 38 newly determined complete mitochondrial DNA sequences.</title>
        <authorList>
            <person name="Miya M."/>
            <person name="Kawaguchi A."/>
            <person name="Nishida M."/>
        </authorList>
    </citation>
    <scope>NUCLEOTIDE SEQUENCE</scope>
</reference>
<comment type="subcellular location">
    <subcellularLocation>
        <location evidence="1 17">Mitochondrion inner membrane</location>
        <topology evidence="1 17">Multi-pass membrane protein</topology>
    </subcellularLocation>
</comment>
<dbReference type="RefSeq" id="NP_443516.1">
    <property type="nucleotide sequence ID" value="NC_003182.1"/>
</dbReference>
<comment type="similarity">
    <text evidence="2 17">Belongs to the complex I subunit 2 family.</text>
</comment>
<evidence type="ECO:0000256" key="16">
    <source>
        <dbReference type="ARBA" id="ARBA00049551"/>
    </source>
</evidence>
<evidence type="ECO:0000256" key="13">
    <source>
        <dbReference type="ARBA" id="ARBA00023075"/>
    </source>
</evidence>
<evidence type="ECO:0000256" key="15">
    <source>
        <dbReference type="ARBA" id="ARBA00023136"/>
    </source>
</evidence>
<evidence type="ECO:0000313" key="20">
    <source>
        <dbReference type="EMBL" id="BAB70171.1"/>
    </source>
</evidence>
<keyword evidence="8 17" id="KW-0999">Mitochondrion inner membrane</keyword>
<dbReference type="Pfam" id="PF06444">
    <property type="entry name" value="NADH_dehy_S2_C"/>
    <property type="match status" value="1"/>
</dbReference>
<dbReference type="PRINTS" id="PR01436">
    <property type="entry name" value="NADHDHGNASE2"/>
</dbReference>
<keyword evidence="15 17" id="KW-0472">Membrane</keyword>
<geneLocation type="mitochondrion" evidence="20"/>
<feature type="domain" description="NADH:quinone oxidoreductase/Mrp antiporter transmembrane" evidence="18">
    <location>
        <begin position="23"/>
        <end position="287"/>
    </location>
</feature>
<keyword evidence="10 17" id="KW-0249">Electron transport</keyword>
<evidence type="ECO:0000256" key="17">
    <source>
        <dbReference type="RuleBase" id="RU003403"/>
    </source>
</evidence>
<feature type="domain" description="NADH dehydrogenase subunit 2 C-terminal" evidence="19">
    <location>
        <begin position="289"/>
        <end position="343"/>
    </location>
</feature>
<comment type="catalytic activity">
    <reaction evidence="16 17">
        <text>a ubiquinone + NADH + 5 H(+)(in) = a ubiquinol + NAD(+) + 4 H(+)(out)</text>
        <dbReference type="Rhea" id="RHEA:29091"/>
        <dbReference type="Rhea" id="RHEA-COMP:9565"/>
        <dbReference type="Rhea" id="RHEA-COMP:9566"/>
        <dbReference type="ChEBI" id="CHEBI:15378"/>
        <dbReference type="ChEBI" id="CHEBI:16389"/>
        <dbReference type="ChEBI" id="CHEBI:17976"/>
        <dbReference type="ChEBI" id="CHEBI:57540"/>
        <dbReference type="ChEBI" id="CHEBI:57945"/>
        <dbReference type="EC" id="7.1.1.2"/>
    </reaction>
</comment>
<keyword evidence="13 17" id="KW-0830">Ubiquinone</keyword>
<gene>
    <name evidence="20" type="primary">ND2</name>
</gene>
<dbReference type="GO" id="GO:0005743">
    <property type="term" value="C:mitochondrial inner membrane"/>
    <property type="evidence" value="ECO:0007669"/>
    <property type="project" value="UniProtKB-SubCell"/>
</dbReference>